<proteinExistence type="predicted"/>
<feature type="region of interest" description="Disordered" evidence="1">
    <location>
        <begin position="142"/>
        <end position="162"/>
    </location>
</feature>
<dbReference type="AlphaFoldDB" id="A0A9P6NAV0"/>
<accession>A0A9P6NAV0</accession>
<gene>
    <name evidence="2" type="ORF">CROQUDRAFT_690456</name>
</gene>
<keyword evidence="3" id="KW-1185">Reference proteome</keyword>
<comment type="caution">
    <text evidence="2">The sequence shown here is derived from an EMBL/GenBank/DDBJ whole genome shotgun (WGS) entry which is preliminary data.</text>
</comment>
<dbReference type="Proteomes" id="UP000886653">
    <property type="component" value="Unassembled WGS sequence"/>
</dbReference>
<evidence type="ECO:0000256" key="1">
    <source>
        <dbReference type="SAM" id="MobiDB-lite"/>
    </source>
</evidence>
<organism evidence="2 3">
    <name type="scientific">Cronartium quercuum f. sp. fusiforme G11</name>
    <dbReference type="NCBI Taxonomy" id="708437"/>
    <lineage>
        <taxon>Eukaryota</taxon>
        <taxon>Fungi</taxon>
        <taxon>Dikarya</taxon>
        <taxon>Basidiomycota</taxon>
        <taxon>Pucciniomycotina</taxon>
        <taxon>Pucciniomycetes</taxon>
        <taxon>Pucciniales</taxon>
        <taxon>Coleosporiaceae</taxon>
        <taxon>Cronartium</taxon>
    </lineage>
</organism>
<dbReference type="EMBL" id="MU167442">
    <property type="protein sequence ID" value="KAG0140465.1"/>
    <property type="molecule type" value="Genomic_DNA"/>
</dbReference>
<reference evidence="2" key="1">
    <citation type="submission" date="2013-11" db="EMBL/GenBank/DDBJ databases">
        <title>Genome sequence of the fusiform rust pathogen reveals effectors for host alternation and coevolution with pine.</title>
        <authorList>
            <consortium name="DOE Joint Genome Institute"/>
            <person name="Smith K."/>
            <person name="Pendleton A."/>
            <person name="Kubisiak T."/>
            <person name="Anderson C."/>
            <person name="Salamov A."/>
            <person name="Aerts A."/>
            <person name="Riley R."/>
            <person name="Clum A."/>
            <person name="Lindquist E."/>
            <person name="Ence D."/>
            <person name="Campbell M."/>
            <person name="Kronenberg Z."/>
            <person name="Feau N."/>
            <person name="Dhillon B."/>
            <person name="Hamelin R."/>
            <person name="Burleigh J."/>
            <person name="Smith J."/>
            <person name="Yandell M."/>
            <person name="Nelson C."/>
            <person name="Grigoriev I."/>
            <person name="Davis J."/>
        </authorList>
    </citation>
    <scope>NUCLEOTIDE SEQUENCE</scope>
    <source>
        <strain evidence="2">G11</strain>
    </source>
</reference>
<feature type="region of interest" description="Disordered" evidence="1">
    <location>
        <begin position="273"/>
        <end position="294"/>
    </location>
</feature>
<sequence>MEPVEITTEAFSAIKKSNVKMEYLAFGATWLLPLTILHHTRVRLAAPMNPSPHYLLEAADHLDNLHHLQTIRTLAENSPSSSTLAATDSYLGFLGDLDPLGWISKTTNQAKMELVHRREDMWWDSQTELDFLLHQGPSDRYSFDPRSHAEDLAPNHSTQDEELMTDSLWQHRSYPEMPHTQNADGPPPQNPIIETSQTKETGSEIQCHSSLSSLSSPVANVQCELASTSSQNAQTHQVSVNSKETQESWLNVETPVKVIPPANSDPAFLNEDLSQTEPRHSKYKKTNLDKQEGKKRKITNHRYKHTGLAIQESPVIVQAFDQSTNNVMNPLPTPHFAQDFPLLTKLFSRPSDKLPLDNVGLRNPRIDEVENRRITGLLQKMGLGELSKLRDLHEKILSYLAELKQDLWGKCRMSNCANKIKMEKRITKAIQKVEKRVITGVLGFISLSHTHMHQNFSPKPSYLMWDVFKGYISGWHNVEEKYFDDLERKEGEYGKDCDEGLRMLPKFDTPISYLMSYHKLSKLDLLVFAKRKGESSKRSRDEAKN</sequence>
<name>A0A9P6NAV0_9BASI</name>
<evidence type="ECO:0000313" key="3">
    <source>
        <dbReference type="Proteomes" id="UP000886653"/>
    </source>
</evidence>
<feature type="compositionally biased region" description="Basic and acidic residues" evidence="1">
    <location>
        <begin position="142"/>
        <end position="153"/>
    </location>
</feature>
<feature type="region of interest" description="Disordered" evidence="1">
    <location>
        <begin position="175"/>
        <end position="211"/>
    </location>
</feature>
<evidence type="ECO:0000313" key="2">
    <source>
        <dbReference type="EMBL" id="KAG0140465.1"/>
    </source>
</evidence>
<feature type="compositionally biased region" description="Polar residues" evidence="1">
    <location>
        <begin position="192"/>
        <end position="208"/>
    </location>
</feature>
<protein>
    <submittedName>
        <fullName evidence="2">Uncharacterized protein</fullName>
    </submittedName>
</protein>